<protein>
    <submittedName>
        <fullName evidence="6">Uncharacterized protein</fullName>
    </submittedName>
</protein>
<dbReference type="RefSeq" id="WP_064806989.1">
    <property type="nucleotide sequence ID" value="NZ_CP016023.1"/>
</dbReference>
<evidence type="ECO:0000256" key="2">
    <source>
        <dbReference type="ARBA" id="ARBA00022475"/>
    </source>
</evidence>
<dbReference type="InterPro" id="IPR002293">
    <property type="entry name" value="AA/rel_permease1"/>
</dbReference>
<evidence type="ECO:0000313" key="7">
    <source>
        <dbReference type="Proteomes" id="UP000078572"/>
    </source>
</evidence>
<evidence type="ECO:0000313" key="6">
    <source>
        <dbReference type="EMBL" id="ANJ74833.1"/>
    </source>
</evidence>
<organism evidence="6 7">
    <name type="scientific">Ralstonia insidiosa</name>
    <dbReference type="NCBI Taxonomy" id="190721"/>
    <lineage>
        <taxon>Bacteria</taxon>
        <taxon>Pseudomonadati</taxon>
        <taxon>Pseudomonadota</taxon>
        <taxon>Betaproteobacteria</taxon>
        <taxon>Burkholderiales</taxon>
        <taxon>Burkholderiaceae</taxon>
        <taxon>Ralstonia</taxon>
    </lineage>
</organism>
<gene>
    <name evidence="6" type="ORF">A9Y76_19920</name>
</gene>
<keyword evidence="4" id="KW-1133">Transmembrane helix</keyword>
<dbReference type="GO" id="GO:0005886">
    <property type="term" value="C:plasma membrane"/>
    <property type="evidence" value="ECO:0007669"/>
    <property type="project" value="UniProtKB-SubCell"/>
</dbReference>
<dbReference type="InterPro" id="IPR050367">
    <property type="entry name" value="APC_superfamily"/>
</dbReference>
<dbReference type="Proteomes" id="UP000078572">
    <property type="component" value="Chromosome 2"/>
</dbReference>
<dbReference type="PANTHER" id="PTHR42770:SF7">
    <property type="entry name" value="MEMBRANE PROTEIN"/>
    <property type="match status" value="1"/>
</dbReference>
<dbReference type="PANTHER" id="PTHR42770">
    <property type="entry name" value="AMINO ACID TRANSPORTER-RELATED"/>
    <property type="match status" value="1"/>
</dbReference>
<accession>A0A192A3B1</accession>
<keyword evidence="5" id="KW-0472">Membrane</keyword>
<dbReference type="PIRSF" id="PIRSF006060">
    <property type="entry name" value="AA_transporter"/>
    <property type="match status" value="1"/>
</dbReference>
<dbReference type="AlphaFoldDB" id="A0A192A3B1"/>
<evidence type="ECO:0000256" key="1">
    <source>
        <dbReference type="ARBA" id="ARBA00004651"/>
    </source>
</evidence>
<dbReference type="STRING" id="190721.ACS15_4227"/>
<comment type="subcellular location">
    <subcellularLocation>
        <location evidence="1">Cell membrane</location>
        <topology evidence="1">Multi-pass membrane protein</topology>
    </subcellularLocation>
</comment>
<evidence type="ECO:0000256" key="4">
    <source>
        <dbReference type="ARBA" id="ARBA00022989"/>
    </source>
</evidence>
<evidence type="ECO:0000256" key="3">
    <source>
        <dbReference type="ARBA" id="ARBA00022692"/>
    </source>
</evidence>
<dbReference type="Pfam" id="PF13520">
    <property type="entry name" value="AA_permease_2"/>
    <property type="match status" value="1"/>
</dbReference>
<proteinExistence type="predicted"/>
<dbReference type="GeneID" id="61528303"/>
<sequence>MTMRTTDTPAQPEQAGLDTQALGVGESVVMGVAGTAPAFSIAATTATLIAAVGALAPASLLYCGLIMFGVTFAYLHLNRINPHAGAAYAWVGAIFNRTLGFFTGWALLVASGVFMVSGTIPAATATLTLVAPSLADQPAVVALVAAAWLLAVSAVIIKGIKLTSYSQVAMTVVETVILIALIALAVSKFGAHPAHALSWAWLSPGAFTPQLFATGALTALFFFWGWDVTVNLTEETRDANHAPGRGALWAMVIVLALFMGFAAVILLVLNDAEIEQSSTNVIFAVADKLLPRPWSYVAVVAVMLSTIGTLETSILQFTRTLYAKGRDGMLHARYARLHKTWHTPWMATAVITTIGLVLLFGASFFPSINAIIKDSVNAIGFQVAFYYGLAGFACAWHYRRDALRSVFDAVFLVLWPLGSALFLWFIAAYSVPTFDWATNLIGLGGIAIGVVPLLLNRRLAERNGRLAGNP</sequence>
<dbReference type="EMBL" id="CP016023">
    <property type="protein sequence ID" value="ANJ74833.1"/>
    <property type="molecule type" value="Genomic_DNA"/>
</dbReference>
<keyword evidence="7" id="KW-1185">Reference proteome</keyword>
<keyword evidence="3" id="KW-0812">Transmembrane</keyword>
<dbReference type="Gene3D" id="1.20.1740.10">
    <property type="entry name" value="Amino acid/polyamine transporter I"/>
    <property type="match status" value="1"/>
</dbReference>
<dbReference type="GO" id="GO:0022857">
    <property type="term" value="F:transmembrane transporter activity"/>
    <property type="evidence" value="ECO:0007669"/>
    <property type="project" value="InterPro"/>
</dbReference>
<name>A0A192A3B1_9RALS</name>
<dbReference type="OrthoDB" id="9804700at2"/>
<keyword evidence="2" id="KW-1003">Cell membrane</keyword>
<reference evidence="7" key="1">
    <citation type="submission" date="2016-06" db="EMBL/GenBank/DDBJ databases">
        <authorList>
            <person name="Xu Y."/>
            <person name="Nagy A."/>
            <person name="Yan X."/>
            <person name="Kim S.W."/>
            <person name="Haley B."/>
            <person name="Liu N.T."/>
            <person name="Nou X."/>
        </authorList>
    </citation>
    <scope>NUCLEOTIDE SEQUENCE [LARGE SCALE GENOMIC DNA]</scope>
    <source>
        <strain evidence="7">ATCC 49129</strain>
    </source>
</reference>
<evidence type="ECO:0000256" key="5">
    <source>
        <dbReference type="ARBA" id="ARBA00023136"/>
    </source>
</evidence>